<evidence type="ECO:0000313" key="6">
    <source>
        <dbReference type="Proteomes" id="UP000305929"/>
    </source>
</evidence>
<keyword evidence="6" id="KW-1185">Reference proteome</keyword>
<feature type="repeat" description="WD" evidence="3">
    <location>
        <begin position="798"/>
        <end position="841"/>
    </location>
</feature>
<dbReference type="Gene3D" id="2.130.10.10">
    <property type="entry name" value="YVTN repeat-like/Quinoprotein amine dehydrogenase"/>
    <property type="match status" value="4"/>
</dbReference>
<dbReference type="InterPro" id="IPR015943">
    <property type="entry name" value="WD40/YVTN_repeat-like_dom_sf"/>
</dbReference>
<evidence type="ECO:0000256" key="1">
    <source>
        <dbReference type="ARBA" id="ARBA00022574"/>
    </source>
</evidence>
<dbReference type="SUPFAM" id="SSF52540">
    <property type="entry name" value="P-loop containing nucleoside triphosphate hydrolases"/>
    <property type="match status" value="1"/>
</dbReference>
<evidence type="ECO:0000256" key="3">
    <source>
        <dbReference type="PROSITE-ProRule" id="PRU00221"/>
    </source>
</evidence>
<feature type="repeat" description="WD" evidence="3">
    <location>
        <begin position="1017"/>
        <end position="1051"/>
    </location>
</feature>
<dbReference type="CDD" id="cd00200">
    <property type="entry name" value="WD40"/>
    <property type="match status" value="2"/>
</dbReference>
<accession>A0A4U5WHU8</accession>
<dbReference type="SUPFAM" id="SSF50978">
    <property type="entry name" value="WD40 repeat-like"/>
    <property type="match status" value="2"/>
</dbReference>
<dbReference type="PROSITE" id="PS00678">
    <property type="entry name" value="WD_REPEATS_1"/>
    <property type="match status" value="1"/>
</dbReference>
<dbReference type="PROSITE" id="PS50082">
    <property type="entry name" value="WD_REPEATS_2"/>
    <property type="match status" value="7"/>
</dbReference>
<dbReference type="InterPro" id="IPR009003">
    <property type="entry name" value="Peptidase_S1_PA"/>
</dbReference>
<dbReference type="PANTHER" id="PTHR22847">
    <property type="entry name" value="WD40 REPEAT PROTEIN"/>
    <property type="match status" value="1"/>
</dbReference>
<dbReference type="PANTHER" id="PTHR22847:SF637">
    <property type="entry name" value="WD REPEAT DOMAIN 5B"/>
    <property type="match status" value="1"/>
</dbReference>
<dbReference type="GO" id="GO:0008233">
    <property type="term" value="F:peptidase activity"/>
    <property type="evidence" value="ECO:0007669"/>
    <property type="project" value="UniProtKB-KW"/>
</dbReference>
<dbReference type="SMART" id="SM00320">
    <property type="entry name" value="WD40"/>
    <property type="match status" value="13"/>
</dbReference>
<dbReference type="InterPro" id="IPR027417">
    <property type="entry name" value="P-loop_NTPase"/>
</dbReference>
<dbReference type="InterPro" id="IPR020472">
    <property type="entry name" value="WD40_PAC1"/>
</dbReference>
<feature type="repeat" description="WD" evidence="3">
    <location>
        <begin position="886"/>
        <end position="929"/>
    </location>
</feature>
<proteinExistence type="predicted"/>
<feature type="repeat" description="WD" evidence="3">
    <location>
        <begin position="754"/>
        <end position="797"/>
    </location>
</feature>
<dbReference type="PROSITE" id="PS50294">
    <property type="entry name" value="WD_REPEATS_REGION"/>
    <property type="match status" value="6"/>
</dbReference>
<dbReference type="PRINTS" id="PR00320">
    <property type="entry name" value="GPROTEINBRPT"/>
</dbReference>
<reference evidence="5 6" key="1">
    <citation type="submission" date="2019-04" db="EMBL/GenBank/DDBJ databases">
        <title>Streptomyces lasaliensis sp. nov., an Actinomycete isolated from soil which produces the polyether antibiotic lasalocid.</title>
        <authorList>
            <person name="Erwin G."/>
            <person name="Haber C."/>
        </authorList>
    </citation>
    <scope>NUCLEOTIDE SEQUENCE [LARGE SCALE GENOMIC DNA]</scope>
    <source>
        <strain evidence="5 6">X-537</strain>
    </source>
</reference>
<keyword evidence="1 3" id="KW-0853">WD repeat</keyword>
<dbReference type="InterPro" id="IPR043504">
    <property type="entry name" value="Peptidase_S1_PA_chymotrypsin"/>
</dbReference>
<feature type="repeat" description="WD" evidence="3">
    <location>
        <begin position="842"/>
        <end position="885"/>
    </location>
</feature>
<dbReference type="Proteomes" id="UP000305929">
    <property type="component" value="Unassembled WGS sequence"/>
</dbReference>
<keyword evidence="2" id="KW-0677">Repeat</keyword>
<keyword evidence="5" id="KW-0645">Protease</keyword>
<dbReference type="InterPro" id="IPR019775">
    <property type="entry name" value="WD40_repeat_CS"/>
</dbReference>
<dbReference type="Pfam" id="PF13191">
    <property type="entry name" value="AAA_16"/>
    <property type="match status" value="1"/>
</dbReference>
<comment type="caution">
    <text evidence="5">The sequence shown here is derived from an EMBL/GenBank/DDBJ whole genome shotgun (WGS) entry which is preliminary data.</text>
</comment>
<gene>
    <name evidence="5" type="ORF">E4U91_15020</name>
</gene>
<keyword evidence="5" id="KW-0378">Hydrolase</keyword>
<dbReference type="Gene3D" id="2.40.10.10">
    <property type="entry name" value="Trypsin-like serine proteases"/>
    <property type="match status" value="2"/>
</dbReference>
<evidence type="ECO:0000259" key="4">
    <source>
        <dbReference type="Pfam" id="PF13191"/>
    </source>
</evidence>
<organism evidence="5 6">
    <name type="scientific">Streptomyces lasalocidi</name>
    <name type="common">Streptomyces lasaliensis</name>
    <dbReference type="NCBI Taxonomy" id="324833"/>
    <lineage>
        <taxon>Bacteria</taxon>
        <taxon>Bacillati</taxon>
        <taxon>Actinomycetota</taxon>
        <taxon>Actinomycetes</taxon>
        <taxon>Kitasatosporales</taxon>
        <taxon>Streptomycetaceae</taxon>
        <taxon>Streptomyces</taxon>
    </lineage>
</organism>
<evidence type="ECO:0000256" key="2">
    <source>
        <dbReference type="ARBA" id="ARBA00022737"/>
    </source>
</evidence>
<dbReference type="GO" id="GO:0006508">
    <property type="term" value="P:proteolysis"/>
    <property type="evidence" value="ECO:0007669"/>
    <property type="project" value="UniProtKB-KW"/>
</dbReference>
<name>A0A4U5WHU8_STRLS</name>
<dbReference type="Pfam" id="PF13365">
    <property type="entry name" value="Trypsin_2"/>
    <property type="match status" value="1"/>
</dbReference>
<sequence length="1355" mass="143418">MNDAEPRHGLSPMSDAWVTAIHLSEGDPNPRGTGFLIDARRVLTCAHVVHTGPAAYPELWVAFPKAEELMHRRIKVQEVVAPAVELRSQQDVAVLVLDEPVPAEYAAPLLRPSPKEMVNKRWWAFGFPDGILGDSAGGLIGESLAYGWVRLDNSEGDGVQGGYSGGALWSADYGAVVGLVAQGRKKDGYARAVTMRAVAACLPDQQLHLLTDWSTEDAGDVALSAWGWTLSKDPESGKHWHPRARGVGSDAERGFRFCGRAAALRVIVEWITDLAGDHRQVLLVTGSPGVGKSAVLGRIVTTADPEIAALLPADDDAERAPTGAVACAVHARHKTALEVAREIATAACAPRPDEVEDLPTLLRGALENRSPGGFSIIIDALDEARTPADARSIMRHIAVATAETCADVGVRVVVGSRRTDDRGDLLAPFQSALRIIDLDTPDYFAQEDLARYALATLQLLGDERRDSPYAVGSVAKPVADRIAEMAQGNFLIAGLVARTHGLHDRHAVDVAELRFTATVDAALRDYLARLPDVEGVAALDVLTALAYADSPGLSVELWRTAIRAVSGSAPEARALSTFARTSAASFLVESSDPGAVAGSFRLFHEALNEALLGDRAAAGALADDEGRIARALMGMISSDWQNAPRYLLRSLPRHAVRGGVLDELLEDEAYPLHADLRRLVPTVKAATSASARARARLLRTTPQALDASPADRVALFSVTEAREHLGRSYRDSAVPAPYRAVWAVGAPHTEDIVLEGHTDWVNSVCVIPAEGRALLASAGNDGTVRLWNPDTGEAVRVLEAHAGAVRALCPLPTKQGVLLASAGNDGAVRLWNPDTGDVRRTIEGHIGWITALCTIEEAGRTLLVSAGNDGTVRLWNPDTGGAVRVMEAHAGAVRALCPLPTKQGVLLASAGNDGAVRLWDSSTGDVVRVLEDGPGWITALCTLVADGQTLLASARMDGLVRLQDVDGVTLCTLEGVGGLITTLCAVDVEGRTLLASAGDDRHIYLQDALSGDSVRVLEGHTDVVQDVCAVMSDGHAVLVSAGNDNSVRLWDTGAPGVVTMVEPLEPVEALCAIEGTHGALLATLGHGDTLRLWDPGTGETRHTIKARIGPITALCTIDVDGRTLLASADSDSAIRLSDPHTGGDVGMLQVGDWSVRALCPVSIGGRILLAAADDNGVVRLHDPESGDVLHVLPAERERAVLSLCSVMVDERAYLATAWDDNAVALWDTASTTVVHRLTGHTDWVRGMCVVSVKGRTLLATAAEDRSVRLWDPATGEAVASLKGHTAGVSAVCVVSLDTRTVLVSAGDDRTVRLWDPELAHASGVIPVRSPVRSLAPHDRRVFTGLTDGLLALDLN</sequence>
<dbReference type="SUPFAM" id="SSF50494">
    <property type="entry name" value="Trypsin-like serine proteases"/>
    <property type="match status" value="1"/>
</dbReference>
<dbReference type="InterPro" id="IPR001680">
    <property type="entry name" value="WD40_rpt"/>
</dbReference>
<protein>
    <submittedName>
        <fullName evidence="5">Trypsin-like serine protease</fullName>
    </submittedName>
</protein>
<dbReference type="InterPro" id="IPR041664">
    <property type="entry name" value="AAA_16"/>
</dbReference>
<feature type="repeat" description="WD" evidence="3">
    <location>
        <begin position="1281"/>
        <end position="1315"/>
    </location>
</feature>
<dbReference type="InterPro" id="IPR036322">
    <property type="entry name" value="WD40_repeat_dom_sf"/>
</dbReference>
<dbReference type="Gene3D" id="3.40.50.300">
    <property type="entry name" value="P-loop containing nucleotide triphosphate hydrolases"/>
    <property type="match status" value="1"/>
</dbReference>
<dbReference type="EMBL" id="SZNQ01000001">
    <property type="protein sequence ID" value="TKT01300.1"/>
    <property type="molecule type" value="Genomic_DNA"/>
</dbReference>
<dbReference type="Pfam" id="PF00400">
    <property type="entry name" value="WD40"/>
    <property type="match status" value="7"/>
</dbReference>
<evidence type="ECO:0000313" key="5">
    <source>
        <dbReference type="EMBL" id="TKT01300.1"/>
    </source>
</evidence>
<feature type="domain" description="Orc1-like AAA ATPase" evidence="4">
    <location>
        <begin position="257"/>
        <end position="386"/>
    </location>
</feature>
<feature type="repeat" description="WD" evidence="3">
    <location>
        <begin position="1237"/>
        <end position="1280"/>
    </location>
</feature>